<keyword evidence="2" id="KW-0012">Acyltransferase</keyword>
<dbReference type="PROSITE" id="PS51186">
    <property type="entry name" value="GNAT"/>
    <property type="match status" value="1"/>
</dbReference>
<sequence length="174" mass="19539">MTAAISYRLATISDQDKAKDMLSVVNNAFLAEGWASARHFTKGDRLELKDIEGYIINEKQNIYIALSQDQEVVGTLMVEFKGDDKVYMGILTTKPGWQSMGIGGGLMRKAILDTQSLGYKTAEIAVVEGRGQLFAWYNRLGFFETGQEQDIYGDQFHGNHVRILTMEKQLTMTN</sequence>
<gene>
    <name evidence="2" type="ORF">DM01DRAFT_1335570</name>
</gene>
<dbReference type="EMBL" id="MCGT01000013">
    <property type="protein sequence ID" value="ORX54422.1"/>
    <property type="molecule type" value="Genomic_DNA"/>
</dbReference>
<organism evidence="2 3">
    <name type="scientific">Hesseltinella vesiculosa</name>
    <dbReference type="NCBI Taxonomy" id="101127"/>
    <lineage>
        <taxon>Eukaryota</taxon>
        <taxon>Fungi</taxon>
        <taxon>Fungi incertae sedis</taxon>
        <taxon>Mucoromycota</taxon>
        <taxon>Mucoromycotina</taxon>
        <taxon>Mucoromycetes</taxon>
        <taxon>Mucorales</taxon>
        <taxon>Cunninghamellaceae</taxon>
        <taxon>Hesseltinella</taxon>
    </lineage>
</organism>
<evidence type="ECO:0000313" key="3">
    <source>
        <dbReference type="Proteomes" id="UP000242146"/>
    </source>
</evidence>
<evidence type="ECO:0000313" key="2">
    <source>
        <dbReference type="EMBL" id="ORX54422.1"/>
    </source>
</evidence>
<name>A0A1X2GIE8_9FUNG</name>
<dbReference type="Proteomes" id="UP000242146">
    <property type="component" value="Unassembled WGS sequence"/>
</dbReference>
<evidence type="ECO:0000259" key="1">
    <source>
        <dbReference type="PROSITE" id="PS51186"/>
    </source>
</evidence>
<dbReference type="Gene3D" id="3.40.630.30">
    <property type="match status" value="1"/>
</dbReference>
<reference evidence="2 3" key="1">
    <citation type="submission" date="2016-07" db="EMBL/GenBank/DDBJ databases">
        <title>Pervasive Adenine N6-methylation of Active Genes in Fungi.</title>
        <authorList>
            <consortium name="DOE Joint Genome Institute"/>
            <person name="Mondo S.J."/>
            <person name="Dannebaum R.O."/>
            <person name="Kuo R.C."/>
            <person name="Labutti K."/>
            <person name="Haridas S."/>
            <person name="Kuo A."/>
            <person name="Salamov A."/>
            <person name="Ahrendt S.R."/>
            <person name="Lipzen A."/>
            <person name="Sullivan W."/>
            <person name="Andreopoulos W.B."/>
            <person name="Clum A."/>
            <person name="Lindquist E."/>
            <person name="Daum C."/>
            <person name="Ramamoorthy G.K."/>
            <person name="Gryganskyi A."/>
            <person name="Culley D."/>
            <person name="Magnuson J.K."/>
            <person name="James T.Y."/>
            <person name="O'Malley M.A."/>
            <person name="Stajich J.E."/>
            <person name="Spatafora J.W."/>
            <person name="Visel A."/>
            <person name="Grigoriev I.V."/>
        </authorList>
    </citation>
    <scope>NUCLEOTIDE SEQUENCE [LARGE SCALE GENOMIC DNA]</scope>
    <source>
        <strain evidence="2 3">NRRL 3301</strain>
    </source>
</reference>
<dbReference type="SUPFAM" id="SSF55729">
    <property type="entry name" value="Acyl-CoA N-acyltransferases (Nat)"/>
    <property type="match status" value="1"/>
</dbReference>
<proteinExistence type="predicted"/>
<dbReference type="InterPro" id="IPR016181">
    <property type="entry name" value="Acyl_CoA_acyltransferase"/>
</dbReference>
<dbReference type="GO" id="GO:0016747">
    <property type="term" value="F:acyltransferase activity, transferring groups other than amino-acyl groups"/>
    <property type="evidence" value="ECO:0007669"/>
    <property type="project" value="InterPro"/>
</dbReference>
<dbReference type="AlphaFoldDB" id="A0A1X2GIE8"/>
<dbReference type="InterPro" id="IPR000182">
    <property type="entry name" value="GNAT_dom"/>
</dbReference>
<comment type="caution">
    <text evidence="2">The sequence shown here is derived from an EMBL/GenBank/DDBJ whole genome shotgun (WGS) entry which is preliminary data.</text>
</comment>
<feature type="domain" description="N-acetyltransferase" evidence="1">
    <location>
        <begin position="5"/>
        <end position="171"/>
    </location>
</feature>
<dbReference type="OrthoDB" id="5689at2759"/>
<keyword evidence="2" id="KW-0808">Transferase</keyword>
<protein>
    <submittedName>
        <fullName evidence="2">Acyl-CoA N-acyltransferase</fullName>
    </submittedName>
</protein>
<dbReference type="Pfam" id="PF00583">
    <property type="entry name" value="Acetyltransf_1"/>
    <property type="match status" value="1"/>
</dbReference>
<dbReference type="STRING" id="101127.A0A1X2GIE8"/>
<accession>A0A1X2GIE8</accession>
<keyword evidence="3" id="KW-1185">Reference proteome</keyword>
<dbReference type="CDD" id="cd04301">
    <property type="entry name" value="NAT_SF"/>
    <property type="match status" value="1"/>
</dbReference>